<dbReference type="AlphaFoldDB" id="A0A1N5V9N1"/>
<keyword evidence="1" id="KW-1133">Transmembrane helix</keyword>
<evidence type="ECO:0000313" key="3">
    <source>
        <dbReference type="Proteomes" id="UP000195607"/>
    </source>
</evidence>
<accession>A0A1N5V9N1</accession>
<feature type="transmembrane region" description="Helical" evidence="1">
    <location>
        <begin position="314"/>
        <end position="333"/>
    </location>
</feature>
<keyword evidence="1" id="KW-0472">Membrane</keyword>
<name>A0A1N5V9N1_9ARCH</name>
<dbReference type="GeneID" id="41588526"/>
<evidence type="ECO:0000256" key="1">
    <source>
        <dbReference type="SAM" id="Phobius"/>
    </source>
</evidence>
<evidence type="ECO:0000313" key="2">
    <source>
        <dbReference type="EMBL" id="SIM69289.1"/>
    </source>
</evidence>
<sequence length="338" mass="38098">MRSAFIIIFAAILVMSPTYLGIAHGHSSGQIQFDKSPAFNLSIGDQKISIDLFSPHYLNSNFKKITHNPIINTSDFMNYGLEKNTNLSFGKPVKESFQENVIGKLNISYSYFLQEQVFEVSMPGIMAESTESFFPLNYGYLFINMTINIFEVRDNNTVTSINGNIFVGNNNSLRITYEMNIHSTLGGTYRIIIPTVFSTYSNGIGVENFTGARMTERNQLYSGIRLHIDQDRNIYFLYNSTYYMDGIAREMKTLNYGPNGSNLNALTYVFTGKGKYSNISYDPYLSIPGQNILKNITVKDIESGVVNIILENSVYLSIGLIVGMLMIGSGYVYRKKNQ</sequence>
<dbReference type="RefSeq" id="WP_148689904.1">
    <property type="nucleotide sequence ID" value="NZ_LT671858.1"/>
</dbReference>
<reference evidence="2 3" key="1">
    <citation type="submission" date="2016-04" db="EMBL/GenBank/DDBJ databases">
        <authorList>
            <person name="Evans L.H."/>
            <person name="Alamgir A."/>
            <person name="Owens N."/>
            <person name="Weber N.D."/>
            <person name="Virtaneva K."/>
            <person name="Barbian K."/>
            <person name="Babar A."/>
            <person name="Rosenke K."/>
        </authorList>
    </citation>
    <scope>NUCLEOTIDE SEQUENCE [LARGE SCALE GENOMIC DNA]</scope>
    <source>
        <strain evidence="3">S5(T) (JCM 30642 \VKM B-2941)</strain>
    </source>
</reference>
<dbReference type="EMBL" id="LT671858">
    <property type="protein sequence ID" value="SIM69289.1"/>
    <property type="molecule type" value="Genomic_DNA"/>
</dbReference>
<gene>
    <name evidence="2" type="ORF">CSP5_1278</name>
</gene>
<proteinExistence type="predicted"/>
<keyword evidence="1" id="KW-0812">Transmembrane</keyword>
<organism evidence="2 3">
    <name type="scientific">Cuniculiplasma divulgatum</name>
    <dbReference type="NCBI Taxonomy" id="1673428"/>
    <lineage>
        <taxon>Archaea</taxon>
        <taxon>Methanobacteriati</taxon>
        <taxon>Thermoplasmatota</taxon>
        <taxon>Thermoplasmata</taxon>
        <taxon>Thermoplasmatales</taxon>
        <taxon>Cuniculiplasmataceae</taxon>
        <taxon>Cuniculiplasma</taxon>
    </lineage>
</organism>
<dbReference type="Proteomes" id="UP000195607">
    <property type="component" value="Chromosome I"/>
</dbReference>
<protein>
    <submittedName>
        <fullName evidence="2">NGN superfamily protein</fullName>
    </submittedName>
</protein>